<sequence>MESQEGPPRAPPRRRNEERSGSSSLNTLELDGSEHPALRAQEFHRLHRSSVEITAEAQTADEEGRKDDAFKSYSRALHFIDQAVLLAHQGGFAECDVNKVDELTYKLRITRKQILERVSDLQIGTTTEEQDNSYLNGPAVSSLNLGSQSTPAYSSMAASSITPLPSYDDVLRGYGEAGPPSLRSQGQGVNYRELVTALDDIAAEQAAMSNPLPLNAHEVYTVPQNVQIYFISPDDNVSAPSYPSFLRVVVTEQSEEELGAGNTIPAFLQVGDWTYPLVPRSPVLLTPEGLYLFPDPNAKIPGCSVGLILPPDIPAESRQTFEEVLAQLLSIHRIPRAGHPEDIPAAPPAIPIQDTSEATTPTSPTDATRRLSTKIAEGLITGAEAVSKGLVYGATKTSILMDRGASYLQSRMDPVKEKPVIKPEVKKGMKVAKTVTGKAVQVSGFLVNQVGNATMALGRHLAPHVQRAGTRLLAKTTAKDEVDASKKMDQVLEVTSGAVAGFGTLYMGLESAATVLANSLANNTVQIVHHRYGEEAGHLANDTAAAAGGAVMTAWNVQQLGPKSMAKKVAKDTGKQVIKNYKDKKHTPKSPRSPGNGSDSPPGGSGTQGQAV</sequence>
<gene>
    <name evidence="3" type="ORF">ODALV1_LOCUS4891</name>
</gene>
<proteinExistence type="predicted"/>
<feature type="compositionally biased region" description="Low complexity" evidence="1">
    <location>
        <begin position="590"/>
        <end position="602"/>
    </location>
</feature>
<feature type="domain" description="Senescence" evidence="2">
    <location>
        <begin position="378"/>
        <end position="571"/>
    </location>
</feature>
<feature type="region of interest" description="Disordered" evidence="1">
    <location>
        <begin position="1"/>
        <end position="35"/>
    </location>
</feature>
<feature type="region of interest" description="Disordered" evidence="1">
    <location>
        <begin position="340"/>
        <end position="367"/>
    </location>
</feature>
<feature type="compositionally biased region" description="Polar residues" evidence="1">
    <location>
        <begin position="353"/>
        <end position="366"/>
    </location>
</feature>
<accession>A0ABP1PZA8</accession>
<evidence type="ECO:0000313" key="4">
    <source>
        <dbReference type="Proteomes" id="UP001642540"/>
    </source>
</evidence>
<protein>
    <recommendedName>
        <fullName evidence="2">Senescence domain-containing protein</fullName>
    </recommendedName>
</protein>
<reference evidence="3 4" key="1">
    <citation type="submission" date="2024-08" db="EMBL/GenBank/DDBJ databases">
        <authorList>
            <person name="Cucini C."/>
            <person name="Frati F."/>
        </authorList>
    </citation>
    <scope>NUCLEOTIDE SEQUENCE [LARGE SCALE GENOMIC DNA]</scope>
</reference>
<organism evidence="3 4">
    <name type="scientific">Orchesella dallaii</name>
    <dbReference type="NCBI Taxonomy" id="48710"/>
    <lineage>
        <taxon>Eukaryota</taxon>
        <taxon>Metazoa</taxon>
        <taxon>Ecdysozoa</taxon>
        <taxon>Arthropoda</taxon>
        <taxon>Hexapoda</taxon>
        <taxon>Collembola</taxon>
        <taxon>Entomobryomorpha</taxon>
        <taxon>Entomobryoidea</taxon>
        <taxon>Orchesellidae</taxon>
        <taxon>Orchesellinae</taxon>
        <taxon>Orchesella</taxon>
    </lineage>
</organism>
<evidence type="ECO:0000313" key="3">
    <source>
        <dbReference type="EMBL" id="CAL8081356.1"/>
    </source>
</evidence>
<evidence type="ECO:0000259" key="2">
    <source>
        <dbReference type="Pfam" id="PF06911"/>
    </source>
</evidence>
<dbReference type="Proteomes" id="UP001642540">
    <property type="component" value="Unassembled WGS sequence"/>
</dbReference>
<dbReference type="Pfam" id="PF06911">
    <property type="entry name" value="Senescence"/>
    <property type="match status" value="1"/>
</dbReference>
<dbReference type="InterPro" id="IPR009686">
    <property type="entry name" value="Senescence/spartin_C"/>
</dbReference>
<dbReference type="PANTHER" id="PTHR21068">
    <property type="entry name" value="SPARTIN"/>
    <property type="match status" value="1"/>
</dbReference>
<keyword evidence="4" id="KW-1185">Reference proteome</keyword>
<evidence type="ECO:0000256" key="1">
    <source>
        <dbReference type="SAM" id="MobiDB-lite"/>
    </source>
</evidence>
<dbReference type="PANTHER" id="PTHR21068:SF43">
    <property type="entry name" value="SPARTIN"/>
    <property type="match status" value="1"/>
</dbReference>
<dbReference type="Gene3D" id="1.20.58.80">
    <property type="entry name" value="Phosphotransferase system, lactose/cellobiose-type IIA subunit"/>
    <property type="match status" value="1"/>
</dbReference>
<comment type="caution">
    <text evidence="3">The sequence shown here is derived from an EMBL/GenBank/DDBJ whole genome shotgun (WGS) entry which is preliminary data.</text>
</comment>
<dbReference type="InterPro" id="IPR045036">
    <property type="entry name" value="Spartin-like"/>
</dbReference>
<feature type="region of interest" description="Disordered" evidence="1">
    <location>
        <begin position="567"/>
        <end position="612"/>
    </location>
</feature>
<dbReference type="EMBL" id="CAXLJM020000015">
    <property type="protein sequence ID" value="CAL8081356.1"/>
    <property type="molecule type" value="Genomic_DNA"/>
</dbReference>
<name>A0ABP1PZA8_9HEXA</name>
<feature type="compositionally biased region" description="Gly residues" evidence="1">
    <location>
        <begin position="603"/>
        <end position="612"/>
    </location>
</feature>